<reference evidence="3" key="1">
    <citation type="submission" date="2021-03" db="EMBL/GenBank/DDBJ databases">
        <title>Draft genome sequence of rust myrtle Austropuccinia psidii MF-1, a brazilian biotype.</title>
        <authorList>
            <person name="Quecine M.C."/>
            <person name="Pachon D.M.R."/>
            <person name="Bonatelli M.L."/>
            <person name="Correr F.H."/>
            <person name="Franceschini L.M."/>
            <person name="Leite T.F."/>
            <person name="Margarido G.R.A."/>
            <person name="Almeida C.A."/>
            <person name="Ferrarezi J.A."/>
            <person name="Labate C.A."/>
        </authorList>
    </citation>
    <scope>NUCLEOTIDE SEQUENCE</scope>
    <source>
        <strain evidence="3">MF-1</strain>
    </source>
</reference>
<keyword evidence="1" id="KW-0175">Coiled coil</keyword>
<keyword evidence="4" id="KW-1185">Reference proteome</keyword>
<sequence>MSGNPKKLPGGLTPLRHQKISDKESSYFPIPGKTQERERIIGQEQDFFQPEAERVRSYDPELVGPTKRKKPQKEFERLHENISRLQEVNTLQTKAIHTLQEDYAQLSKASEETKRRLNQVLEEQNYCKRDREYLHKDIKIFFNVFQNIKPPKQGNVLDNPYHQKEMKPDAFLENKPRSPSQYQDGYNITYAEKEALKKLPEASSCPNFSGVGEYDHMELIDYIDGLFIDVPSITDYPMTAR</sequence>
<feature type="region of interest" description="Disordered" evidence="2">
    <location>
        <begin position="51"/>
        <end position="72"/>
    </location>
</feature>
<feature type="coiled-coil region" evidence="1">
    <location>
        <begin position="96"/>
        <end position="123"/>
    </location>
</feature>
<evidence type="ECO:0000256" key="2">
    <source>
        <dbReference type="SAM" id="MobiDB-lite"/>
    </source>
</evidence>
<evidence type="ECO:0000256" key="1">
    <source>
        <dbReference type="SAM" id="Coils"/>
    </source>
</evidence>
<feature type="region of interest" description="Disordered" evidence="2">
    <location>
        <begin position="1"/>
        <end position="31"/>
    </location>
</feature>
<organism evidence="3 4">
    <name type="scientific">Austropuccinia psidii MF-1</name>
    <dbReference type="NCBI Taxonomy" id="1389203"/>
    <lineage>
        <taxon>Eukaryota</taxon>
        <taxon>Fungi</taxon>
        <taxon>Dikarya</taxon>
        <taxon>Basidiomycota</taxon>
        <taxon>Pucciniomycotina</taxon>
        <taxon>Pucciniomycetes</taxon>
        <taxon>Pucciniales</taxon>
        <taxon>Sphaerophragmiaceae</taxon>
        <taxon>Austropuccinia</taxon>
    </lineage>
</organism>
<evidence type="ECO:0000313" key="4">
    <source>
        <dbReference type="Proteomes" id="UP000765509"/>
    </source>
</evidence>
<accession>A0A9Q3IWJ4</accession>
<protein>
    <submittedName>
        <fullName evidence="3">Uncharacterized protein</fullName>
    </submittedName>
</protein>
<comment type="caution">
    <text evidence="3">The sequence shown here is derived from an EMBL/GenBank/DDBJ whole genome shotgun (WGS) entry which is preliminary data.</text>
</comment>
<dbReference type="AlphaFoldDB" id="A0A9Q3IWJ4"/>
<evidence type="ECO:0000313" key="3">
    <source>
        <dbReference type="EMBL" id="MBW0551237.1"/>
    </source>
</evidence>
<dbReference type="Proteomes" id="UP000765509">
    <property type="component" value="Unassembled WGS sequence"/>
</dbReference>
<proteinExistence type="predicted"/>
<name>A0A9Q3IWJ4_9BASI</name>
<dbReference type="EMBL" id="AVOT02057060">
    <property type="protein sequence ID" value="MBW0551237.1"/>
    <property type="molecule type" value="Genomic_DNA"/>
</dbReference>
<gene>
    <name evidence="3" type="ORF">O181_090952</name>
</gene>